<feature type="non-terminal residue" evidence="2">
    <location>
        <position position="56"/>
    </location>
</feature>
<sequence length="56" mass="6550">GFFFVVNMEGNIVFVSENVTQYLRYNQEELMNTSVYSILHVGDHTEFIKNLLPKSH</sequence>
<dbReference type="AlphaFoldDB" id="A0ABD0N6R0"/>
<dbReference type="InterPro" id="IPR035965">
    <property type="entry name" value="PAS-like_dom_sf"/>
</dbReference>
<dbReference type="PANTHER" id="PTHR10684:SF2">
    <property type="entry name" value="NUCLEAR RECEPTOR COACTIVATOR 2"/>
    <property type="match status" value="1"/>
</dbReference>
<reference evidence="2 3" key="1">
    <citation type="submission" date="2024-05" db="EMBL/GenBank/DDBJ databases">
        <title>Genome sequencing and assembly of Indian major carp, Cirrhinus mrigala (Hamilton, 1822).</title>
        <authorList>
            <person name="Mohindra V."/>
            <person name="Chowdhury L.M."/>
            <person name="Lal K."/>
            <person name="Jena J.K."/>
        </authorList>
    </citation>
    <scope>NUCLEOTIDE SEQUENCE [LARGE SCALE GENOMIC DNA]</scope>
    <source>
        <strain evidence="2">CM1030</strain>
        <tissue evidence="2">Blood</tissue>
    </source>
</reference>
<proteinExistence type="predicted"/>
<dbReference type="InterPro" id="IPR013767">
    <property type="entry name" value="PAS_fold"/>
</dbReference>
<comment type="caution">
    <text evidence="2">The sequence shown here is derived from an EMBL/GenBank/DDBJ whole genome shotgun (WGS) entry which is preliminary data.</text>
</comment>
<feature type="domain" description="PAS" evidence="1">
    <location>
        <begin position="1"/>
        <end position="51"/>
    </location>
</feature>
<dbReference type="Gene3D" id="3.30.450.20">
    <property type="entry name" value="PAS domain"/>
    <property type="match status" value="1"/>
</dbReference>
<dbReference type="Proteomes" id="UP001529510">
    <property type="component" value="Unassembled WGS sequence"/>
</dbReference>
<protein>
    <recommendedName>
        <fullName evidence="1">PAS domain-containing protein</fullName>
    </recommendedName>
</protein>
<dbReference type="PROSITE" id="PS50112">
    <property type="entry name" value="PAS"/>
    <property type="match status" value="1"/>
</dbReference>
<dbReference type="InterPro" id="IPR017426">
    <property type="entry name" value="Nuclear_rcpt_coactivator"/>
</dbReference>
<gene>
    <name evidence="2" type="ORF">M9458_048157</name>
</gene>
<dbReference type="EMBL" id="JAMKFB020000024">
    <property type="protein sequence ID" value="KAL0156911.1"/>
    <property type="molecule type" value="Genomic_DNA"/>
</dbReference>
<dbReference type="Pfam" id="PF00989">
    <property type="entry name" value="PAS"/>
    <property type="match status" value="1"/>
</dbReference>
<dbReference type="PANTHER" id="PTHR10684">
    <property type="entry name" value="NUCLEAR RECEPTOR COACTIVATOR"/>
    <property type="match status" value="1"/>
</dbReference>
<dbReference type="SUPFAM" id="SSF55785">
    <property type="entry name" value="PYP-like sensor domain (PAS domain)"/>
    <property type="match status" value="1"/>
</dbReference>
<keyword evidence="3" id="KW-1185">Reference proteome</keyword>
<dbReference type="CDD" id="cd00130">
    <property type="entry name" value="PAS"/>
    <property type="match status" value="1"/>
</dbReference>
<accession>A0ABD0N6R0</accession>
<evidence type="ECO:0000313" key="2">
    <source>
        <dbReference type="EMBL" id="KAL0156911.1"/>
    </source>
</evidence>
<evidence type="ECO:0000259" key="1">
    <source>
        <dbReference type="PROSITE" id="PS50112"/>
    </source>
</evidence>
<dbReference type="InterPro" id="IPR000014">
    <property type="entry name" value="PAS"/>
</dbReference>
<feature type="non-terminal residue" evidence="2">
    <location>
        <position position="1"/>
    </location>
</feature>
<organism evidence="2 3">
    <name type="scientific">Cirrhinus mrigala</name>
    <name type="common">Mrigala</name>
    <dbReference type="NCBI Taxonomy" id="683832"/>
    <lineage>
        <taxon>Eukaryota</taxon>
        <taxon>Metazoa</taxon>
        <taxon>Chordata</taxon>
        <taxon>Craniata</taxon>
        <taxon>Vertebrata</taxon>
        <taxon>Euteleostomi</taxon>
        <taxon>Actinopterygii</taxon>
        <taxon>Neopterygii</taxon>
        <taxon>Teleostei</taxon>
        <taxon>Ostariophysi</taxon>
        <taxon>Cypriniformes</taxon>
        <taxon>Cyprinidae</taxon>
        <taxon>Labeoninae</taxon>
        <taxon>Labeonini</taxon>
        <taxon>Cirrhinus</taxon>
    </lineage>
</organism>
<evidence type="ECO:0000313" key="3">
    <source>
        <dbReference type="Proteomes" id="UP001529510"/>
    </source>
</evidence>
<name>A0ABD0N6R0_CIRMR</name>